<dbReference type="NCBIfam" id="NF040920">
    <property type="entry name" value="CD1871A_fam"/>
    <property type="match status" value="1"/>
</dbReference>
<dbReference type="RefSeq" id="WP_147632936.1">
    <property type="nucleotide sequence ID" value="NZ_JAJEQE010000019.1"/>
</dbReference>
<sequence length="46" mass="4860">MKSEKATQILLLAAGMLFFLAGIFRGESAVVLSKAIKICMECVGIG</sequence>
<accession>A0ABS8EUZ2</accession>
<reference evidence="1 2" key="1">
    <citation type="submission" date="2021-10" db="EMBL/GenBank/DDBJ databases">
        <title>Anaerobic single-cell dispensing facilitates the cultivation of human gut bacteria.</title>
        <authorList>
            <person name="Afrizal A."/>
        </authorList>
    </citation>
    <scope>NUCLEOTIDE SEQUENCE [LARGE SCALE GENOMIC DNA]</scope>
    <source>
        <strain evidence="1 2">CLA-AA-H246</strain>
    </source>
</reference>
<name>A0ABS8EUZ2_9FIRM</name>
<organism evidence="1 2">
    <name type="scientific">Hominisplanchenecus faecis</name>
    <dbReference type="NCBI Taxonomy" id="2885351"/>
    <lineage>
        <taxon>Bacteria</taxon>
        <taxon>Bacillati</taxon>
        <taxon>Bacillota</taxon>
        <taxon>Clostridia</taxon>
        <taxon>Lachnospirales</taxon>
        <taxon>Lachnospiraceae</taxon>
        <taxon>Hominisplanchenecus</taxon>
    </lineage>
</organism>
<evidence type="ECO:0000313" key="1">
    <source>
        <dbReference type="EMBL" id="MCC2149011.1"/>
    </source>
</evidence>
<keyword evidence="2" id="KW-1185">Reference proteome</keyword>
<comment type="caution">
    <text evidence="1">The sequence shown here is derived from an EMBL/GenBank/DDBJ whole genome shotgun (WGS) entry which is preliminary data.</text>
</comment>
<gene>
    <name evidence="1" type="ORF">LKD42_07050</name>
</gene>
<dbReference type="EMBL" id="JAJEQE010000019">
    <property type="protein sequence ID" value="MCC2149011.1"/>
    <property type="molecule type" value="Genomic_DNA"/>
</dbReference>
<protein>
    <submittedName>
        <fullName evidence="1">Thioredoxin</fullName>
    </submittedName>
</protein>
<dbReference type="InterPro" id="IPR047708">
    <property type="entry name" value="CD1871A-like"/>
</dbReference>
<proteinExistence type="predicted"/>
<evidence type="ECO:0000313" key="2">
    <source>
        <dbReference type="Proteomes" id="UP001299235"/>
    </source>
</evidence>
<dbReference type="Proteomes" id="UP001299235">
    <property type="component" value="Unassembled WGS sequence"/>
</dbReference>